<dbReference type="Gene3D" id="3.30.559.10">
    <property type="entry name" value="Chloramphenicol acetyltransferase-like domain"/>
    <property type="match status" value="2"/>
</dbReference>
<dbReference type="Gene3D" id="1.10.1200.10">
    <property type="entry name" value="ACP-like"/>
    <property type="match status" value="1"/>
</dbReference>
<dbReference type="PANTHER" id="PTHR45527">
    <property type="entry name" value="NONRIBOSOMAL PEPTIDE SYNTHETASE"/>
    <property type="match status" value="1"/>
</dbReference>
<dbReference type="InterPro" id="IPR001242">
    <property type="entry name" value="Condensation_dom"/>
</dbReference>
<evidence type="ECO:0000313" key="6">
    <source>
        <dbReference type="Proteomes" id="UP000510844"/>
    </source>
</evidence>
<gene>
    <name evidence="5" type="ORF">H1D33_26000</name>
</gene>
<reference evidence="5 6" key="2">
    <citation type="journal article" date="2021" name="Mar. Drugs">
        <title>A New Micromonospora Strain with Antibiotic Activity Isolated from the Microbiome of a Mid-Atlantic Deep-Sea Sponge.</title>
        <authorList>
            <person name="Back C.R."/>
            <person name="Stennett H.L."/>
            <person name="Williams S.E."/>
            <person name="Wang L."/>
            <person name="Ojeda Gomez J."/>
            <person name="Abdulle O.M."/>
            <person name="Duffy T."/>
            <person name="Neal C."/>
            <person name="Mantell J."/>
            <person name="Jepson M.A."/>
            <person name="Hendry K.R."/>
            <person name="Powell D."/>
            <person name="Stach J.E.M."/>
            <person name="Essex-Lopresti A.E."/>
            <person name="Willis C.L."/>
            <person name="Curnow P."/>
            <person name="Race P.R."/>
        </authorList>
    </citation>
    <scope>NUCLEOTIDE SEQUENCE [LARGE SCALE GENOMIC DNA]</scope>
    <source>
        <strain evidence="5 6">28ISP2-46</strain>
    </source>
</reference>
<dbReference type="FunFam" id="3.40.50.980:FF:000001">
    <property type="entry name" value="Non-ribosomal peptide synthetase"/>
    <property type="match status" value="1"/>
</dbReference>
<dbReference type="InterPro" id="IPR036736">
    <property type="entry name" value="ACP-like_sf"/>
</dbReference>
<dbReference type="GO" id="GO:0008610">
    <property type="term" value="P:lipid biosynthetic process"/>
    <property type="evidence" value="ECO:0007669"/>
    <property type="project" value="UniProtKB-ARBA"/>
</dbReference>
<dbReference type="InterPro" id="IPR020845">
    <property type="entry name" value="AMP-binding_CS"/>
</dbReference>
<dbReference type="Gene3D" id="3.30.300.30">
    <property type="match status" value="1"/>
</dbReference>
<dbReference type="InterPro" id="IPR025110">
    <property type="entry name" value="AMP-bd_C"/>
</dbReference>
<dbReference type="SUPFAM" id="SSF52777">
    <property type="entry name" value="CoA-dependent acyltransferases"/>
    <property type="match status" value="4"/>
</dbReference>
<dbReference type="InterPro" id="IPR023213">
    <property type="entry name" value="CAT-like_dom_sf"/>
</dbReference>
<protein>
    <submittedName>
        <fullName evidence="5">Non-ribosomal peptide synthetase</fullName>
    </submittedName>
</protein>
<dbReference type="GO" id="GO:0031177">
    <property type="term" value="F:phosphopantetheine binding"/>
    <property type="evidence" value="ECO:0007669"/>
    <property type="project" value="InterPro"/>
</dbReference>
<dbReference type="InterPro" id="IPR000873">
    <property type="entry name" value="AMP-dep_synth/lig_dom"/>
</dbReference>
<name>A0A7L6B3W2_9ACTN</name>
<dbReference type="PROSITE" id="PS50075">
    <property type="entry name" value="CARRIER"/>
    <property type="match status" value="1"/>
</dbReference>
<dbReference type="Gene3D" id="3.40.50.980">
    <property type="match status" value="2"/>
</dbReference>
<dbReference type="Gene3D" id="2.30.38.10">
    <property type="entry name" value="Luciferase, Domain 3"/>
    <property type="match status" value="1"/>
</dbReference>
<dbReference type="Pfam" id="PF00668">
    <property type="entry name" value="Condensation"/>
    <property type="match status" value="2"/>
</dbReference>
<dbReference type="InterPro" id="IPR020806">
    <property type="entry name" value="PKS_PP-bd"/>
</dbReference>
<feature type="domain" description="Carrier" evidence="4">
    <location>
        <begin position="1004"/>
        <end position="1083"/>
    </location>
</feature>
<dbReference type="Pfam" id="PF00550">
    <property type="entry name" value="PP-binding"/>
    <property type="match status" value="1"/>
</dbReference>
<evidence type="ECO:0000256" key="3">
    <source>
        <dbReference type="ARBA" id="ARBA00022553"/>
    </source>
</evidence>
<sequence>MAGTADITGRRAALSPARAELLRRWTAGRAGPDGIPRLPDDGPAVLAHSQERLWLLDRFLGGRSAYNTIPLAVRLRGPLDPQMFRRSLAEVVRRHEIMRTRFTTVGGEPRQVVLADVPVVVESVDLRAEPDPRATAERFVAEHRTDTFDLAGGPLFRTWLLRLGEDEHLLLHLTHHIISDGWSDDVLVREIATIYQALADGGESPLPPLPIQYRDFAAWQRGRLSGERLERLLGHWRDRLGDAPRTVELPTDRPHPAVRRLAGTTCPVRIPAATTHALRAVARAGDATLFMVVLTAVNVLLARYSGQNDIVVGTPVAGRTTPETEALIGCFINTLVLRADLSGHPTFRQAVARVRQVALAAYAHQELPFERLVEHLQPDRDTSRNPLFQVMFVLQNSPPADQRFGPFTVSPVELDNGVAKFDLTIDLREFDGELVGRLQFDDDLFDPATCERMTGHFTTLLAEVARDPDRAVSDLPLLDAAEAGLVTGEWNSTDVAYELESLHRLVERAAARRPDTIAVSAPDGQLTYRELNRRADLVARALRGAGVGPDALVALFVDRSVALPVGILGILKAGAAYVPLDPTHPADRIAGMLSDAAVAAVCTTGALRDVLPAQPAPVLAVDDVPSATGTAAPTDTLPEVPLDALAYVIYTSGSTGRPKGVMISHRAVANMIRSTLDDIGVDPGDAVLQYATVCFDVSVLEIFIALCGGTRLVIPDSETVLNPRALTRLIQAEQVTVFDIPPAVLELLDADATPSLRIQFIGCEAFGGPLATRWQRPWRRLINGYGPTEATVMMTLMELDRPYDRMPPIGTPMPNHQAYVLDERLHPVPVGVGGELYIGGTGLARGYLHRPGLTADRFVPDPFTRHPGGRLYRTGDLAAYRADGVLSFLGRVDRQVKIRGYRIEIGEIEATLGQHPRVGQAVVVVRGDTSDSRHLVAYVQPAGAAGFTSGEIREWLGQLLPGYLVPQVIVPIDALPLLPSGKVDRAALPDPATLTVPRPDEDRPAVTARTAVQRRLVEDVFGPVLGVADLDVRENFFQLGGNSLHLAALQTRIAEVLGVEVPLRTLFQMPSVAALATHLEGRLPHAEGARQPRDDDAERFPLTPQQMRLWQQAERAGWYNKPLAARLTGIVDPEAVLDAVRVVVRRHEPLRTTVDAAAGEPHQVVHAELEPVVEVVDADEAAIAEVVAAEVRRPFDPARGPMVRAVLLRLSDYDHVLVVTAHPLAWDGASRAVLARELLVLGDAAEVGGPLPPLTVRYRDHARRQREWLAGAEAASAVRRRRDRLAGAPGPLELPGRTAAATSTPGVAGAALRFTVPGTIEPRLRALQDEAGVTPFVLLFAAFVVTLHRLTGGIDLVVGVPLANRVEPGTPALVGHFVNTLPLRADLSGDPTFGEVLRRVNEVVVDAYADQRVPLSVVPGAAASPVTFDLLTDAAELRPAPGVAIGVVDVDTGRADVELAVALELRSDGLHGTVTHATDVYPAQVVRRLIEEYLAVLAAVDPTLALAAEARADAPDVAG</sequence>
<dbReference type="CDD" id="cd05930">
    <property type="entry name" value="A_NRPS"/>
    <property type="match status" value="1"/>
</dbReference>
<evidence type="ECO:0000256" key="1">
    <source>
        <dbReference type="ARBA" id="ARBA00001957"/>
    </source>
</evidence>
<dbReference type="FunFam" id="3.30.300.30:FF:000010">
    <property type="entry name" value="Enterobactin synthetase component F"/>
    <property type="match status" value="1"/>
</dbReference>
<accession>A0A7L6B3W2</accession>
<dbReference type="FunFam" id="3.40.50.12780:FF:000012">
    <property type="entry name" value="Non-ribosomal peptide synthetase"/>
    <property type="match status" value="1"/>
</dbReference>
<dbReference type="InterPro" id="IPR045851">
    <property type="entry name" value="AMP-bd_C_sf"/>
</dbReference>
<dbReference type="GO" id="GO:0003824">
    <property type="term" value="F:catalytic activity"/>
    <property type="evidence" value="ECO:0007669"/>
    <property type="project" value="InterPro"/>
</dbReference>
<dbReference type="InterPro" id="IPR010071">
    <property type="entry name" value="AA_adenyl_dom"/>
</dbReference>
<dbReference type="GO" id="GO:0005829">
    <property type="term" value="C:cytosol"/>
    <property type="evidence" value="ECO:0007669"/>
    <property type="project" value="TreeGrafter"/>
</dbReference>
<keyword evidence="3" id="KW-0597">Phosphoprotein</keyword>
<dbReference type="InterPro" id="IPR009081">
    <property type="entry name" value="PP-bd_ACP"/>
</dbReference>
<dbReference type="GO" id="GO:0043041">
    <property type="term" value="P:amino acid activation for nonribosomal peptide biosynthetic process"/>
    <property type="evidence" value="ECO:0007669"/>
    <property type="project" value="TreeGrafter"/>
</dbReference>
<dbReference type="KEGG" id="mfeu:H1D33_26000"/>
<dbReference type="PANTHER" id="PTHR45527:SF1">
    <property type="entry name" value="FATTY ACID SYNTHASE"/>
    <property type="match status" value="1"/>
</dbReference>
<dbReference type="PROSITE" id="PS00455">
    <property type="entry name" value="AMP_BINDING"/>
    <property type="match status" value="1"/>
</dbReference>
<dbReference type="Pfam" id="PF13193">
    <property type="entry name" value="AMP-binding_C"/>
    <property type="match status" value="1"/>
</dbReference>
<dbReference type="NCBIfam" id="TIGR01733">
    <property type="entry name" value="AA-adenyl-dom"/>
    <property type="match status" value="1"/>
</dbReference>
<organism evidence="5 6">
    <name type="scientific">Micromonospora robiginosa</name>
    <dbReference type="NCBI Taxonomy" id="2749844"/>
    <lineage>
        <taxon>Bacteria</taxon>
        <taxon>Bacillati</taxon>
        <taxon>Actinomycetota</taxon>
        <taxon>Actinomycetes</taxon>
        <taxon>Micromonosporales</taxon>
        <taxon>Micromonosporaceae</taxon>
        <taxon>Micromonospora</taxon>
    </lineage>
</organism>
<dbReference type="RefSeq" id="WP_181569193.1">
    <property type="nucleotide sequence ID" value="NZ_CP059322.2"/>
</dbReference>
<evidence type="ECO:0000259" key="4">
    <source>
        <dbReference type="PROSITE" id="PS50075"/>
    </source>
</evidence>
<dbReference type="Gene3D" id="3.30.559.30">
    <property type="entry name" value="Nonribosomal peptide synthetase, condensation domain"/>
    <property type="match status" value="2"/>
</dbReference>
<dbReference type="SUPFAM" id="SSF47336">
    <property type="entry name" value="ACP-like"/>
    <property type="match status" value="1"/>
</dbReference>
<dbReference type="CDD" id="cd19531">
    <property type="entry name" value="LCL_NRPS-like"/>
    <property type="match status" value="2"/>
</dbReference>
<keyword evidence="2" id="KW-0596">Phosphopantetheine</keyword>
<evidence type="ECO:0000313" key="5">
    <source>
        <dbReference type="EMBL" id="QLQ36678.1"/>
    </source>
</evidence>
<dbReference type="GO" id="GO:0044550">
    <property type="term" value="P:secondary metabolite biosynthetic process"/>
    <property type="evidence" value="ECO:0007669"/>
    <property type="project" value="UniProtKB-ARBA"/>
</dbReference>
<reference evidence="6" key="1">
    <citation type="submission" date="2020-07" db="EMBL/GenBank/DDBJ databases">
        <title>A new Micromonospora strain with potent antibiotic activity isolated from the microbiome of a mid-Atlantic deep-sea sponge.</title>
        <authorList>
            <person name="Back C.R."/>
            <person name="Stennett H.L."/>
            <person name="Williams S.E."/>
            <person name="Wang L."/>
            <person name="Ojeda Gomez J."/>
            <person name="Abdulle O.M."/>
            <person name="Duffy T."/>
            <person name="Hendry K.R."/>
            <person name="Powell D."/>
            <person name="Stach J.E."/>
            <person name="Essex-Lopresti A.E."/>
            <person name="Willis C.L."/>
            <person name="Curnow P."/>
            <person name="Race P.R."/>
        </authorList>
    </citation>
    <scope>NUCLEOTIDE SEQUENCE [LARGE SCALE GENOMIC DNA]</scope>
    <source>
        <strain evidence="6">28ISP2-46</strain>
    </source>
</reference>
<dbReference type="SUPFAM" id="SSF56801">
    <property type="entry name" value="Acetyl-CoA synthetase-like"/>
    <property type="match status" value="1"/>
</dbReference>
<comment type="cofactor">
    <cofactor evidence="1">
        <name>pantetheine 4'-phosphate</name>
        <dbReference type="ChEBI" id="CHEBI:47942"/>
    </cofactor>
</comment>
<proteinExistence type="predicted"/>
<evidence type="ECO:0000256" key="2">
    <source>
        <dbReference type="ARBA" id="ARBA00022450"/>
    </source>
</evidence>
<keyword evidence="6" id="KW-1185">Reference proteome</keyword>
<dbReference type="SMART" id="SM00823">
    <property type="entry name" value="PKS_PP"/>
    <property type="match status" value="1"/>
</dbReference>
<dbReference type="Pfam" id="PF00501">
    <property type="entry name" value="AMP-binding"/>
    <property type="match status" value="1"/>
</dbReference>
<dbReference type="EMBL" id="CP059322">
    <property type="protein sequence ID" value="QLQ36678.1"/>
    <property type="molecule type" value="Genomic_DNA"/>
</dbReference>
<dbReference type="Proteomes" id="UP000510844">
    <property type="component" value="Chromosome"/>
</dbReference>
<dbReference type="FunFam" id="2.30.38.10:FF:000001">
    <property type="entry name" value="Non-ribosomal peptide synthetase PvdI"/>
    <property type="match status" value="1"/>
</dbReference>